<dbReference type="InterPro" id="IPR007466">
    <property type="entry name" value="Peptidyl-Arg-deiminase_porph"/>
</dbReference>
<reference evidence="2 3" key="1">
    <citation type="journal article" date="2018" name="Int. J. Syst. Evol. Microbiol.">
        <title>Rubneribacter badeniensis gen. nov., sp. nov. and Enteroscipio rubneri gen. nov., sp. nov., new members of the Eggerthellaceae isolated from human faeces.</title>
        <authorList>
            <person name="Danylec N."/>
            <person name="Gobl A."/>
            <person name="Stoll D.A."/>
            <person name="Hetzer B."/>
            <person name="Kulling S.E."/>
            <person name="Huch M."/>
        </authorList>
    </citation>
    <scope>NUCLEOTIDE SEQUENCE [LARGE SCALE GENOMIC DNA]</scope>
    <source>
        <strain evidence="2 3">ResAG-85</strain>
    </source>
</reference>
<dbReference type="PANTHER" id="PTHR31377:SF0">
    <property type="entry name" value="AGMATINE DEIMINASE-RELATED"/>
    <property type="match status" value="1"/>
</dbReference>
<dbReference type="GO" id="GO:0004668">
    <property type="term" value="F:protein-arginine deiminase activity"/>
    <property type="evidence" value="ECO:0007669"/>
    <property type="project" value="InterPro"/>
</dbReference>
<evidence type="ECO:0000256" key="1">
    <source>
        <dbReference type="ARBA" id="ARBA00022801"/>
    </source>
</evidence>
<sequence>MLENYRHPGEFEPQSDVFMEWIPDAYQMKGYDNSQSCAEIVKALQEHGDVTLHINCGAEGVLDRAKASLLERGVRVEEIEFVQFKDPNFYVRDNGPTVVVDDRGGRILVNPNWSYYGTLPADDPYCVQSRIAAVQMGVSLGIFDVVNSDIVSEGGDREFNGQGVMMCIEDTEVRKRNPGLAKEQVEAEFKRLYNVEKVIWIPRPMLEDDDFRNGPLEYRDGVPYLGSSFAAHIDEMCRFVDANTILLAEVTDEEARASEVNAENKRRLDAAFDVLSKETDAQGNPFVIKRMPVPIAIDYVLTEDDENYGLYEGPIKEMGGSFADGTPWPGGDIHLIASTGYCNFLICNGVVIGQRYWREGMDVAIKEKDEAARAVLEECFPDRTVVMVDSLALNMTGGGVHCWTKNVAASGPVRDGA</sequence>
<dbReference type="GO" id="GO:0047632">
    <property type="term" value="F:agmatine deiminase activity"/>
    <property type="evidence" value="ECO:0007669"/>
    <property type="project" value="TreeGrafter"/>
</dbReference>
<dbReference type="GO" id="GO:0009446">
    <property type="term" value="P:putrescine biosynthetic process"/>
    <property type="evidence" value="ECO:0007669"/>
    <property type="project" value="InterPro"/>
</dbReference>
<dbReference type="Proteomes" id="UP000236488">
    <property type="component" value="Unassembled WGS sequence"/>
</dbReference>
<keyword evidence="3" id="KW-1185">Reference proteome</keyword>
<proteinExistence type="predicted"/>
<dbReference type="EMBL" id="PPEL01000119">
    <property type="protein sequence ID" value="PNV64303.1"/>
    <property type="molecule type" value="Genomic_DNA"/>
</dbReference>
<dbReference type="AlphaFoldDB" id="A0A2K2U1W3"/>
<dbReference type="PANTHER" id="PTHR31377">
    <property type="entry name" value="AGMATINE DEIMINASE-RELATED"/>
    <property type="match status" value="1"/>
</dbReference>
<protein>
    <submittedName>
        <fullName evidence="2">Agmatine deiminase</fullName>
    </submittedName>
</protein>
<accession>A0A2K2U1W3</accession>
<organism evidence="2 3">
    <name type="scientific">Rubneribacter badeniensis</name>
    <dbReference type="NCBI Taxonomy" id="2070688"/>
    <lineage>
        <taxon>Bacteria</taxon>
        <taxon>Bacillati</taxon>
        <taxon>Actinomycetota</taxon>
        <taxon>Coriobacteriia</taxon>
        <taxon>Eggerthellales</taxon>
        <taxon>Eggerthellaceae</taxon>
        <taxon>Rubneribacter</taxon>
    </lineage>
</organism>
<comment type="caution">
    <text evidence="2">The sequence shown here is derived from an EMBL/GenBank/DDBJ whole genome shotgun (WGS) entry which is preliminary data.</text>
</comment>
<dbReference type="SUPFAM" id="SSF55909">
    <property type="entry name" value="Pentein"/>
    <property type="match status" value="1"/>
</dbReference>
<gene>
    <name evidence="2" type="ORF">C2L80_12670</name>
</gene>
<name>A0A2K2U1W3_9ACTN</name>
<evidence type="ECO:0000313" key="2">
    <source>
        <dbReference type="EMBL" id="PNV64303.1"/>
    </source>
</evidence>
<dbReference type="Gene3D" id="3.75.10.10">
    <property type="entry name" value="L-arginine/glycine Amidinotransferase, Chain A"/>
    <property type="match status" value="1"/>
</dbReference>
<dbReference type="RefSeq" id="WP_103263327.1">
    <property type="nucleotide sequence ID" value="NZ_PPEL01000119.1"/>
</dbReference>
<evidence type="ECO:0000313" key="3">
    <source>
        <dbReference type="Proteomes" id="UP000236488"/>
    </source>
</evidence>
<dbReference type="Pfam" id="PF04371">
    <property type="entry name" value="PAD_porph"/>
    <property type="match status" value="2"/>
</dbReference>
<keyword evidence="1" id="KW-0378">Hydrolase</keyword>